<dbReference type="Gene3D" id="3.20.20.80">
    <property type="entry name" value="Glycosidases"/>
    <property type="match status" value="1"/>
</dbReference>
<dbReference type="Gene3D" id="2.60.40.1180">
    <property type="entry name" value="Golgi alpha-mannosidase II"/>
    <property type="match status" value="1"/>
</dbReference>
<reference evidence="3 4" key="1">
    <citation type="submission" date="2015-06" db="EMBL/GenBank/DDBJ databases">
        <title>Investigation of pathophysiology for high-risk pregnancy and development of treatment modality based on it.</title>
        <authorList>
            <person name="Kim B.-C."/>
            <person name="Lim S."/>
        </authorList>
    </citation>
    <scope>NUCLEOTIDE SEQUENCE [LARGE SCALE GENOMIC DNA]</scope>
    <source>
        <strain evidence="3 4">AD1-86</strain>
    </source>
</reference>
<dbReference type="GO" id="GO:0005975">
    <property type="term" value="P:carbohydrate metabolic process"/>
    <property type="evidence" value="ECO:0007669"/>
    <property type="project" value="InterPro"/>
</dbReference>
<dbReference type="PANTHER" id="PTHR10357">
    <property type="entry name" value="ALPHA-AMYLASE FAMILY MEMBER"/>
    <property type="match status" value="1"/>
</dbReference>
<keyword evidence="3" id="KW-0456">Lyase</keyword>
<gene>
    <name evidence="3" type="ORF">DAD186_03850</name>
</gene>
<dbReference type="CDD" id="cd11324">
    <property type="entry name" value="AmyAc_Amylosucrase"/>
    <property type="match status" value="1"/>
</dbReference>
<dbReference type="SMART" id="SM00642">
    <property type="entry name" value="Aamy"/>
    <property type="match status" value="1"/>
</dbReference>
<dbReference type="InterPro" id="IPR017853">
    <property type="entry name" value="GH"/>
</dbReference>
<evidence type="ECO:0000259" key="2">
    <source>
        <dbReference type="SMART" id="SM00642"/>
    </source>
</evidence>
<sequence length="743" mass="82028">MALFGRKKTSSPANSPESARTKKERVQDAQASDPQPTTPPAAEVTPQGAPPGTAPAPRTQLPPEERQTHAAPLPAHERGSMAAPPQATDEQTPSRHLTTSFDLRLARYGDDLRRGLTMIYGEKANDTFERVLGIVAKAMVERSEDLRTLDEQRLLSPDWLQDPRQLAYVAYADRFAGNLRGVEQHLDYLETLGVTHLHLMPLLEPREGNSDGGYAVKDYGKVRADLGTMDDLESLASALHKKGMSLELDLVLNHVAKEHEWAERARAGEDKYLKYFLTFPDRTEPDEWEKSLPEIFPDFAPGNFTFDETLQRWVWTTFNDFQWDLNWANPDVFCEFVEIICALANRGVDLLRLDAIAFTWKRKGTDSQNLPEVHFLTRALRAAARIAAPALALKAEAIVGPQDLVGYLGVGEHAGKLSDMTYHNSYMVQLWSALASRDTTLLRVALAKFPPKPANTTWGSYVRCHDDIGWAVTDADAAEAGLDGFAHRAFLSEFYSGTFPGSFAEGLVFQHNPTTGDKRISGSLASLAGLEKALKSGRESDIALAIDRITLLHAAMLGFGGQPLLYMGDELGMLNDPHWACDPAHADDNRWVHRPRMDWELAREALAQVDEGQGSSASAELGSGSASHPTPAAAQVLSRFVHLVSVRKGLPQLHASVSSTAVAAPDARLLVLHRDHPLSEMLEVFNMSEYPVPLNPTFLREFVGSTPREAIAGVEWDLDVDQVMIQPYATLWFLGPERTAPQK</sequence>
<evidence type="ECO:0000313" key="3">
    <source>
        <dbReference type="EMBL" id="ANP26942.1"/>
    </source>
</evidence>
<dbReference type="PATRIC" id="fig|1630135.4.peg.387"/>
<dbReference type="KEGG" id="dva:DAD186_03850"/>
<dbReference type="RefSeq" id="WP_236886271.1">
    <property type="nucleotide sequence ID" value="NZ_CP012117.1"/>
</dbReference>
<name>A0A1B0ZG91_9MICO</name>
<dbReference type="InterPro" id="IPR013780">
    <property type="entry name" value="Glyco_hydro_b"/>
</dbReference>
<dbReference type="Gene3D" id="1.10.1740.10">
    <property type="match status" value="1"/>
</dbReference>
<dbReference type="InterPro" id="IPR055218">
    <property type="entry name" value="Amylosucrase_C"/>
</dbReference>
<feature type="region of interest" description="Disordered" evidence="1">
    <location>
        <begin position="1"/>
        <end position="98"/>
    </location>
</feature>
<dbReference type="Pfam" id="PF00128">
    <property type="entry name" value="Alpha-amylase"/>
    <property type="match status" value="1"/>
</dbReference>
<dbReference type="EMBL" id="CP012117">
    <property type="protein sequence ID" value="ANP26942.1"/>
    <property type="molecule type" value="Genomic_DNA"/>
</dbReference>
<proteinExistence type="predicted"/>
<dbReference type="Gene3D" id="3.90.400.10">
    <property type="entry name" value="Oligo-1,6-glucosidase, Domain 2"/>
    <property type="match status" value="1"/>
</dbReference>
<feature type="compositionally biased region" description="Polar residues" evidence="1">
    <location>
        <begin position="88"/>
        <end position="98"/>
    </location>
</feature>
<dbReference type="GO" id="GO:0047669">
    <property type="term" value="F:amylosucrase activity"/>
    <property type="evidence" value="ECO:0007669"/>
    <property type="project" value="InterPro"/>
</dbReference>
<protein>
    <submittedName>
        <fullName evidence="3">Alpha-amlyase</fullName>
    </submittedName>
</protein>
<dbReference type="InterPro" id="IPR006047">
    <property type="entry name" value="GH13_cat_dom"/>
</dbReference>
<dbReference type="Proteomes" id="UP000092596">
    <property type="component" value="Chromosome"/>
</dbReference>
<dbReference type="AlphaFoldDB" id="A0A1B0ZG91"/>
<evidence type="ECO:0000313" key="4">
    <source>
        <dbReference type="Proteomes" id="UP000092596"/>
    </source>
</evidence>
<dbReference type="STRING" id="1630135.DAD186_03850"/>
<dbReference type="Pfam" id="PF22582">
    <property type="entry name" value="Amylosucrase_C-like"/>
    <property type="match status" value="1"/>
</dbReference>
<dbReference type="SUPFAM" id="SSF51445">
    <property type="entry name" value="(Trans)glycosidases"/>
    <property type="match status" value="1"/>
</dbReference>
<dbReference type="InterPro" id="IPR044077">
    <property type="entry name" value="Amylosucrase"/>
</dbReference>
<feature type="domain" description="Glycosyl hydrolase family 13 catalytic" evidence="2">
    <location>
        <begin position="169"/>
        <end position="610"/>
    </location>
</feature>
<dbReference type="GO" id="GO:0016829">
    <property type="term" value="F:lyase activity"/>
    <property type="evidence" value="ECO:0007669"/>
    <property type="project" value="UniProtKB-KW"/>
</dbReference>
<dbReference type="PANTHER" id="PTHR10357:SF213">
    <property type="entry name" value="ALPHA AMYLASE CATALYTIC REGION"/>
    <property type="match status" value="1"/>
</dbReference>
<evidence type="ECO:0000256" key="1">
    <source>
        <dbReference type="SAM" id="MobiDB-lite"/>
    </source>
</evidence>
<accession>A0A1B0ZG91</accession>
<organism evidence="3 4">
    <name type="scientific">Dermabacter vaginalis</name>
    <dbReference type="NCBI Taxonomy" id="1630135"/>
    <lineage>
        <taxon>Bacteria</taxon>
        <taxon>Bacillati</taxon>
        <taxon>Actinomycetota</taxon>
        <taxon>Actinomycetes</taxon>
        <taxon>Micrococcales</taxon>
        <taxon>Dermabacteraceae</taxon>
        <taxon>Dermabacter</taxon>
    </lineage>
</organism>
<dbReference type="InterPro" id="IPR045857">
    <property type="entry name" value="O16G_dom_2"/>
</dbReference>